<gene>
    <name evidence="1" type="ORF">E5Z56_02915</name>
</gene>
<dbReference type="KEGG" id="ruj:E5Z56_02915"/>
<proteinExistence type="predicted"/>
<keyword evidence="2" id="KW-1185">Reference proteome</keyword>
<dbReference type="Proteomes" id="UP000301475">
    <property type="component" value="Chromosome"/>
</dbReference>
<dbReference type="RefSeq" id="WP_138156444.1">
    <property type="nucleotide sequence ID" value="NZ_CP039381.1"/>
</dbReference>
<sequence>MNINFNGYDENSVTMLADTTLKEGEQNVLVTVGDNGTATVAKATKPFLGVCTCVRDGYATVQTRGYCKVKTSAKLSLGSVSLVASSDGKVAENSAGKMYFVLDSTDNESGILL</sequence>
<accession>A0A4P8XUM6</accession>
<name>A0A4P8XUM6_9FIRM</name>
<dbReference type="AlphaFoldDB" id="A0A4P8XUM6"/>
<evidence type="ECO:0000313" key="1">
    <source>
        <dbReference type="EMBL" id="QCT06362.1"/>
    </source>
</evidence>
<evidence type="ECO:0000313" key="2">
    <source>
        <dbReference type="Proteomes" id="UP000301475"/>
    </source>
</evidence>
<dbReference type="EMBL" id="CP039381">
    <property type="protein sequence ID" value="QCT06362.1"/>
    <property type="molecule type" value="Genomic_DNA"/>
</dbReference>
<reference evidence="1 2" key="1">
    <citation type="submission" date="2019-04" db="EMBL/GenBank/DDBJ databases">
        <authorList>
            <person name="Embree M."/>
            <person name="Gaffney J.R."/>
        </authorList>
    </citation>
    <scope>NUCLEOTIDE SEQUENCE [LARGE SCALE GENOMIC DNA]</scope>
    <source>
        <strain evidence="1 2">JE7A12</strain>
    </source>
</reference>
<organism evidence="1 2">
    <name type="scientific">Ruminococcus bovis</name>
    <dbReference type="NCBI Taxonomy" id="2564099"/>
    <lineage>
        <taxon>Bacteria</taxon>
        <taxon>Bacillati</taxon>
        <taxon>Bacillota</taxon>
        <taxon>Clostridia</taxon>
        <taxon>Eubacteriales</taxon>
        <taxon>Oscillospiraceae</taxon>
        <taxon>Ruminococcus</taxon>
    </lineage>
</organism>
<protein>
    <recommendedName>
        <fullName evidence="3">DUF2190 family protein</fullName>
    </recommendedName>
</protein>
<evidence type="ECO:0008006" key="3">
    <source>
        <dbReference type="Google" id="ProtNLM"/>
    </source>
</evidence>
<dbReference type="OrthoDB" id="1931608at2"/>